<dbReference type="Proteomes" id="UP001567538">
    <property type="component" value="Unassembled WGS sequence"/>
</dbReference>
<dbReference type="SUPFAM" id="SSF53756">
    <property type="entry name" value="UDP-Glycosyltransferase/glycogen phosphorylase"/>
    <property type="match status" value="1"/>
</dbReference>
<dbReference type="FunFam" id="3.40.50.2000:FF:000064">
    <property type="entry name" value="Glycosyltransferase"/>
    <property type="match status" value="1"/>
</dbReference>
<dbReference type="PROSITE" id="PS00375">
    <property type="entry name" value="UDPGT"/>
    <property type="match status" value="1"/>
</dbReference>
<proteinExistence type="inferred from homology"/>
<dbReference type="PANTHER" id="PTHR48047:SF8">
    <property type="entry name" value="FLAVONOL 3-O-GLUCOSYLTRANSFERASE UGT89B1"/>
    <property type="match status" value="1"/>
</dbReference>
<comment type="caution">
    <text evidence="5">The sequence shown here is derived from an EMBL/GenBank/DDBJ whole genome shotgun (WGS) entry which is preliminary data.</text>
</comment>
<keyword evidence="6" id="KW-1185">Reference proteome</keyword>
<keyword evidence="3" id="KW-0328">Glycosyltransferase</keyword>
<protein>
    <recommendedName>
        <fullName evidence="4">Glycosyltransferase</fullName>
        <ecNumber evidence="4">2.4.1.-</ecNumber>
    </recommendedName>
</protein>
<dbReference type="InterPro" id="IPR035595">
    <property type="entry name" value="UDP_glycos_trans_CS"/>
</dbReference>
<evidence type="ECO:0000313" key="6">
    <source>
        <dbReference type="Proteomes" id="UP001567538"/>
    </source>
</evidence>
<name>A0ABD1FQH3_SALDI</name>
<dbReference type="EMBL" id="JBEAFC010000013">
    <property type="protein sequence ID" value="KAL1534076.1"/>
    <property type="molecule type" value="Genomic_DNA"/>
</dbReference>
<reference evidence="5 6" key="1">
    <citation type="submission" date="2024-06" db="EMBL/GenBank/DDBJ databases">
        <title>A chromosome level genome sequence of Diviner's sage (Salvia divinorum).</title>
        <authorList>
            <person name="Ford S.A."/>
            <person name="Ro D.-K."/>
            <person name="Ness R.W."/>
            <person name="Phillips M.A."/>
        </authorList>
    </citation>
    <scope>NUCLEOTIDE SEQUENCE [LARGE SCALE GENOMIC DNA]</scope>
    <source>
        <strain evidence="5">SAF-2024a</strain>
        <tissue evidence="5">Leaf</tissue>
    </source>
</reference>
<dbReference type="CDD" id="cd03784">
    <property type="entry name" value="GT1_Gtf-like"/>
    <property type="match status" value="1"/>
</dbReference>
<dbReference type="EC" id="2.4.1.-" evidence="4"/>
<keyword evidence="2 3" id="KW-0808">Transferase</keyword>
<dbReference type="InterPro" id="IPR002213">
    <property type="entry name" value="UDP_glucos_trans"/>
</dbReference>
<evidence type="ECO:0000313" key="5">
    <source>
        <dbReference type="EMBL" id="KAL1534076.1"/>
    </source>
</evidence>
<organism evidence="5 6">
    <name type="scientific">Salvia divinorum</name>
    <name type="common">Maria pastora</name>
    <name type="synonym">Diviner's sage</name>
    <dbReference type="NCBI Taxonomy" id="28513"/>
    <lineage>
        <taxon>Eukaryota</taxon>
        <taxon>Viridiplantae</taxon>
        <taxon>Streptophyta</taxon>
        <taxon>Embryophyta</taxon>
        <taxon>Tracheophyta</taxon>
        <taxon>Spermatophyta</taxon>
        <taxon>Magnoliopsida</taxon>
        <taxon>eudicotyledons</taxon>
        <taxon>Gunneridae</taxon>
        <taxon>Pentapetalae</taxon>
        <taxon>asterids</taxon>
        <taxon>lamiids</taxon>
        <taxon>Lamiales</taxon>
        <taxon>Lamiaceae</taxon>
        <taxon>Nepetoideae</taxon>
        <taxon>Mentheae</taxon>
        <taxon>Salviinae</taxon>
        <taxon>Salvia</taxon>
        <taxon>Salvia subgen. Calosphace</taxon>
    </lineage>
</organism>
<evidence type="ECO:0000256" key="1">
    <source>
        <dbReference type="ARBA" id="ARBA00009995"/>
    </source>
</evidence>
<accession>A0ABD1FQH3</accession>
<evidence type="ECO:0000256" key="4">
    <source>
        <dbReference type="RuleBase" id="RU362057"/>
    </source>
</evidence>
<gene>
    <name evidence="5" type="ORF">AAHA92_31476</name>
</gene>
<dbReference type="PANTHER" id="PTHR48047">
    <property type="entry name" value="GLYCOSYLTRANSFERASE"/>
    <property type="match status" value="1"/>
</dbReference>
<dbReference type="Pfam" id="PF00201">
    <property type="entry name" value="UDPGT"/>
    <property type="match status" value="1"/>
</dbReference>
<dbReference type="GO" id="GO:0016757">
    <property type="term" value="F:glycosyltransferase activity"/>
    <property type="evidence" value="ECO:0007669"/>
    <property type="project" value="UniProtKB-KW"/>
</dbReference>
<evidence type="ECO:0000256" key="2">
    <source>
        <dbReference type="ARBA" id="ARBA00022679"/>
    </source>
</evidence>
<dbReference type="AlphaFoldDB" id="A0ABD1FQH3"/>
<dbReference type="Gene3D" id="3.40.50.2000">
    <property type="entry name" value="Glycogen Phosphorylase B"/>
    <property type="match status" value="2"/>
</dbReference>
<evidence type="ECO:0000256" key="3">
    <source>
        <dbReference type="RuleBase" id="RU003718"/>
    </source>
</evidence>
<comment type="similarity">
    <text evidence="1 3">Belongs to the UDP-glycosyltransferase family.</text>
</comment>
<sequence length="455" mass="49686">MPSHVLVFPYPAQGHMIPLLDLTDQLAARGVTVTILVTPKNLRLLSPLLSVHPHSINPLVLPFPPHPAIPAGVENTIDLPASGFRHMMCALAGLRDPILHWFRGHPSPPSAVIFDMFLGWTNHLAADLGLRGYAFFPSGAFAISFIHSLWRQMPQAELVGFPEIPSSPIYPWWQLSPVFRSYIKGDPDSEFIRDSYLANFEGQGLVFNSFDEMEGAHLEYLANKFHVWAVGPLLPPDHVTDRGGSSAVIASEVCSWLDTCQDHSVVYVCFGSQAVLTNEQMSELASGLEKSGVRFILSVKSATLGHHGGGYGSIPEGFEARVAGRGLVIKGWAPQVPILRHKALRAFLTHCGWNSTLESIVAGVPMLVWPMGADQYLNATLLVEQLDVAIRVCEGPTTVLDSDELVRVLGQVASDKWSEKRARAVALSKAAEDAMRIGGRPFKNLDNFAGLLAQK</sequence>